<organism evidence="1 2">
    <name type="scientific">Vulcanisaeta souniana JCM 11219</name>
    <dbReference type="NCBI Taxonomy" id="1293586"/>
    <lineage>
        <taxon>Archaea</taxon>
        <taxon>Thermoproteota</taxon>
        <taxon>Thermoprotei</taxon>
        <taxon>Thermoproteales</taxon>
        <taxon>Thermoproteaceae</taxon>
        <taxon>Vulcanisaeta</taxon>
    </lineage>
</organism>
<evidence type="ECO:0000313" key="2">
    <source>
        <dbReference type="Proteomes" id="UP000657075"/>
    </source>
</evidence>
<accession>A0A830EHL9</accession>
<dbReference type="Proteomes" id="UP000657075">
    <property type="component" value="Unassembled WGS sequence"/>
</dbReference>
<reference evidence="1" key="1">
    <citation type="journal article" date="2014" name="Int. J. Syst. Evol. Microbiol.">
        <title>Complete genome sequence of Corynebacterium casei LMG S-19264T (=DSM 44701T), isolated from a smear-ripened cheese.</title>
        <authorList>
            <consortium name="US DOE Joint Genome Institute (JGI-PGF)"/>
            <person name="Walter F."/>
            <person name="Albersmeier A."/>
            <person name="Kalinowski J."/>
            <person name="Ruckert C."/>
        </authorList>
    </citation>
    <scope>NUCLEOTIDE SEQUENCE</scope>
    <source>
        <strain evidence="1">JCM 11219</strain>
    </source>
</reference>
<sequence>MWNSINKYFYINIIVSNASIINNIIDNAITKVKLFEPNSLIREKADLFVKIHLVPTEQLIKIEKGVVIPTTYIIDLAVISPSVTRIKDYLDMHEKDSLSLGRRMSNVKDRERLITDYIDLIIGTLRFFKDYFICRHVLDHIVWAYDEIMNNNTVIGLFRNKFKDDREVDKVLNELSKHVVASITDFYSGLRKWVLSNELRKPSYTQYFIVNEVLRRLSPNEYLIVIEANEDYFYLGLLRDVSLTNTIIKLS</sequence>
<proteinExistence type="predicted"/>
<comment type="caution">
    <text evidence="1">The sequence shown here is derived from an EMBL/GenBank/DDBJ whole genome shotgun (WGS) entry which is preliminary data.</text>
</comment>
<dbReference type="EMBL" id="BMNM01000004">
    <property type="protein sequence ID" value="GGI77493.1"/>
    <property type="molecule type" value="Genomic_DNA"/>
</dbReference>
<reference evidence="1" key="2">
    <citation type="submission" date="2020-09" db="EMBL/GenBank/DDBJ databases">
        <authorList>
            <person name="Sun Q."/>
            <person name="Ohkuma M."/>
        </authorList>
    </citation>
    <scope>NUCLEOTIDE SEQUENCE</scope>
    <source>
        <strain evidence="1">JCM 11219</strain>
    </source>
</reference>
<name>A0A830EHL9_9CREN</name>
<gene>
    <name evidence="1" type="ORF">GCM10007112_12890</name>
</gene>
<protein>
    <submittedName>
        <fullName evidence="1">Uncharacterized protein</fullName>
    </submittedName>
</protein>
<dbReference type="AlphaFoldDB" id="A0A830EHL9"/>
<evidence type="ECO:0000313" key="1">
    <source>
        <dbReference type="EMBL" id="GGI77493.1"/>
    </source>
</evidence>